<name>A0A142F137_9CAUD</name>
<dbReference type="GeneID" id="28799379"/>
<dbReference type="Proteomes" id="UP000201588">
    <property type="component" value="Segment"/>
</dbReference>
<accession>A0A142F137</accession>
<proteinExistence type="predicted"/>
<protein>
    <submittedName>
        <fullName evidence="1">Uncharacterized protein</fullName>
    </submittedName>
</protein>
<evidence type="ECO:0000313" key="2">
    <source>
        <dbReference type="Proteomes" id="UP000201588"/>
    </source>
</evidence>
<sequence length="139" mass="16440">MKTIEDIIQQNPVFLNDWSDEVEVFRDFYGKRWSWEDYEDDEVLEYFKGDNILFASYGYANYSGDAWVLFERDGKLFEVNGGHCSCHGLEGQWEPEEVVLEELHNRLLHGTFGEDDWSDNNFKQELCEFLGIGFKKNMN</sequence>
<keyword evidence="2" id="KW-1185">Reference proteome</keyword>
<organism evidence="1 2">
    <name type="scientific">Bacillus phage Shbh1</name>
    <dbReference type="NCBI Taxonomy" id="1796992"/>
    <lineage>
        <taxon>Viruses</taxon>
        <taxon>Duplodnaviria</taxon>
        <taxon>Heunggongvirae</taxon>
        <taxon>Uroviricota</taxon>
        <taxon>Caudoviricetes</taxon>
        <taxon>Herelleviridae</taxon>
        <taxon>Bastillevirinae</taxon>
        <taxon>Shalavirus</taxon>
        <taxon>Shalavirus Shbh1</taxon>
    </lineage>
</organism>
<dbReference type="KEGG" id="vg:28799379"/>
<dbReference type="OrthoDB" id="26311at10239"/>
<dbReference type="EMBL" id="KU640380">
    <property type="protein sequence ID" value="AMQ66494.1"/>
    <property type="molecule type" value="Genomic_DNA"/>
</dbReference>
<reference evidence="1 2" key="1">
    <citation type="submission" date="2016-01" db="EMBL/GenBank/DDBJ databases">
        <title>Isolation and characterization of bacteriophages from East Africa Rift Valley soda lakes.</title>
        <authorList>
            <person name="van Zyl L.J."/>
            <person name="Nemavhulani S."/>
            <person name="Cowan D.A."/>
            <person name="Trindade M.I."/>
        </authorList>
    </citation>
    <scope>NUCLEOTIDE SEQUENCE [LARGE SCALE GENOMIC DNA]</scope>
</reference>
<dbReference type="RefSeq" id="YP_009275184.1">
    <property type="nucleotide sequence ID" value="NC_030925.1"/>
</dbReference>
<evidence type="ECO:0000313" key="1">
    <source>
        <dbReference type="EMBL" id="AMQ66494.1"/>
    </source>
</evidence>